<dbReference type="EC" id="2.4.1.83" evidence="3"/>
<feature type="compositionally biased region" description="Low complexity" evidence="10">
    <location>
        <begin position="14"/>
        <end position="23"/>
    </location>
</feature>
<dbReference type="InterPro" id="IPR001173">
    <property type="entry name" value="Glyco_trans_2-like"/>
</dbReference>
<evidence type="ECO:0000313" key="12">
    <source>
        <dbReference type="Ensembl" id="ENSPSTP00000022054.1"/>
    </source>
</evidence>
<evidence type="ECO:0000256" key="9">
    <source>
        <dbReference type="ARBA" id="ARBA00033170"/>
    </source>
</evidence>
<dbReference type="GO" id="GO:0006506">
    <property type="term" value="P:GPI anchor biosynthetic process"/>
    <property type="evidence" value="ECO:0007669"/>
    <property type="project" value="TreeGrafter"/>
</dbReference>
<evidence type="ECO:0000256" key="3">
    <source>
        <dbReference type="ARBA" id="ARBA00012704"/>
    </source>
</evidence>
<organism evidence="12 13">
    <name type="scientific">Pavo cristatus</name>
    <name type="common">Indian peafowl</name>
    <name type="synonym">Blue peafowl</name>
    <dbReference type="NCBI Taxonomy" id="9049"/>
    <lineage>
        <taxon>Eukaryota</taxon>
        <taxon>Metazoa</taxon>
        <taxon>Chordata</taxon>
        <taxon>Craniata</taxon>
        <taxon>Vertebrata</taxon>
        <taxon>Euteleostomi</taxon>
        <taxon>Archelosauria</taxon>
        <taxon>Archosauria</taxon>
        <taxon>Dinosauria</taxon>
        <taxon>Saurischia</taxon>
        <taxon>Theropoda</taxon>
        <taxon>Coelurosauria</taxon>
        <taxon>Aves</taxon>
        <taxon>Neognathae</taxon>
        <taxon>Galloanserae</taxon>
        <taxon>Galliformes</taxon>
        <taxon>Phasianidae</taxon>
        <taxon>Phasianinae</taxon>
        <taxon>Pavo</taxon>
    </lineage>
</organism>
<dbReference type="AlphaFoldDB" id="A0A8C9LEA1"/>
<evidence type="ECO:0000259" key="11">
    <source>
        <dbReference type="Pfam" id="PF00535"/>
    </source>
</evidence>
<dbReference type="Proteomes" id="UP000694428">
    <property type="component" value="Unplaced"/>
</dbReference>
<comment type="function">
    <text evidence="1">Transfers mannose from GDP-mannose to dolichol monophosphate to form dolichol phosphate mannose (Dol-P-Man) which is the mannosyl donor in pathways leading to N-glycosylation, glycosyl phosphatidylinositol membrane anchoring, and O-mannosylation of proteins; catalytic subunit of the dolichol-phosphate mannose (DPM) synthase complex.</text>
</comment>
<feature type="region of interest" description="Disordered" evidence="10">
    <location>
        <begin position="1"/>
        <end position="67"/>
    </location>
</feature>
<keyword evidence="6" id="KW-0808">Transferase</keyword>
<reference evidence="12" key="2">
    <citation type="submission" date="2025-09" db="UniProtKB">
        <authorList>
            <consortium name="Ensembl"/>
        </authorList>
    </citation>
    <scope>IDENTIFICATION</scope>
</reference>
<dbReference type="GO" id="GO:0005789">
    <property type="term" value="C:endoplasmic reticulum membrane"/>
    <property type="evidence" value="ECO:0007669"/>
    <property type="project" value="TreeGrafter"/>
</dbReference>
<evidence type="ECO:0000256" key="10">
    <source>
        <dbReference type="SAM" id="MobiDB-lite"/>
    </source>
</evidence>
<evidence type="ECO:0000256" key="7">
    <source>
        <dbReference type="ARBA" id="ARBA00029796"/>
    </source>
</evidence>
<proteinExistence type="inferred from homology"/>
<feature type="region of interest" description="Disordered" evidence="10">
    <location>
        <begin position="79"/>
        <end position="167"/>
    </location>
</feature>
<sequence length="271" mass="28348">MRPWGTPGGPPRAAPAGASCSSPPRHDPPAPGGPRRPRPGTGRGGNPGRRSPPQARSSGPAAAVLARPAQVVPAAGCTAGYRRDSAWPGRAEGAAWRGRRLRQHQHPARRLHRAPPPGQRLTAPASRAAPAPAAQSQQSTTPPPHRRPCLKGKAGSASFRLRPATSGPAASADWLRRAGAGKSCAVTWRPAEAISSRCCCPPTMSVRICRSSCGCCGTDFEIIIIDDGSPDGTQQVAEQLEKIYGSDKILLRPRPKKLGLGKSLLILVCSK</sequence>
<dbReference type="PANTHER" id="PTHR43398">
    <property type="entry name" value="DOLICHOL-PHOSPHATE MANNOSYLTRANSFERASE SUBUNIT 1"/>
    <property type="match status" value="1"/>
</dbReference>
<evidence type="ECO:0000256" key="2">
    <source>
        <dbReference type="ARBA" id="ARBA00006739"/>
    </source>
</evidence>
<name>A0A8C9LEA1_PAVCR</name>
<dbReference type="Pfam" id="PF00535">
    <property type="entry name" value="Glycos_transf_2"/>
    <property type="match status" value="1"/>
</dbReference>
<dbReference type="InterPro" id="IPR029044">
    <property type="entry name" value="Nucleotide-diphossugar_trans"/>
</dbReference>
<feature type="compositionally biased region" description="Basic residues" evidence="10">
    <location>
        <begin position="97"/>
        <end position="113"/>
    </location>
</feature>
<dbReference type="GO" id="GO:0035269">
    <property type="term" value="P:protein O-linked glycosylation via mannose"/>
    <property type="evidence" value="ECO:0007669"/>
    <property type="project" value="TreeGrafter"/>
</dbReference>
<dbReference type="SUPFAM" id="SSF53448">
    <property type="entry name" value="Nucleotide-diphospho-sugar transferases"/>
    <property type="match status" value="1"/>
</dbReference>
<evidence type="ECO:0000256" key="4">
    <source>
        <dbReference type="ARBA" id="ARBA00014858"/>
    </source>
</evidence>
<feature type="domain" description="Glycosyltransferase 2-like" evidence="11">
    <location>
        <begin position="218"/>
        <end position="265"/>
    </location>
</feature>
<reference evidence="12" key="1">
    <citation type="submission" date="2025-08" db="UniProtKB">
        <authorList>
            <consortium name="Ensembl"/>
        </authorList>
    </citation>
    <scope>IDENTIFICATION</scope>
</reference>
<evidence type="ECO:0000256" key="1">
    <source>
        <dbReference type="ARBA" id="ARBA00002636"/>
    </source>
</evidence>
<comment type="similarity">
    <text evidence="2">Belongs to the glycosyltransferase 2 family.</text>
</comment>
<evidence type="ECO:0000256" key="6">
    <source>
        <dbReference type="ARBA" id="ARBA00022679"/>
    </source>
</evidence>
<accession>A0A8C9LEA1</accession>
<keyword evidence="13" id="KW-1185">Reference proteome</keyword>
<evidence type="ECO:0000313" key="13">
    <source>
        <dbReference type="Proteomes" id="UP000694428"/>
    </source>
</evidence>
<protein>
    <recommendedName>
        <fullName evidence="4">Dolichol-phosphate mannosyltransferase subunit 1</fullName>
        <ecNumber evidence="3">2.4.1.83</ecNumber>
    </recommendedName>
    <alternativeName>
        <fullName evidence="9">Dolichol-phosphate mannose synthase subunit 1</fullName>
    </alternativeName>
    <alternativeName>
        <fullName evidence="8">Dolichyl-phosphate beta-D-mannosyltransferase subunit 1</fullName>
    </alternativeName>
    <alternativeName>
        <fullName evidence="7">Mannose-P-dolichol synthase subunit 1</fullName>
    </alternativeName>
</protein>
<evidence type="ECO:0000256" key="8">
    <source>
        <dbReference type="ARBA" id="ARBA00032617"/>
    </source>
</evidence>
<dbReference type="PANTHER" id="PTHR43398:SF1">
    <property type="entry name" value="DOLICHOL-PHOSPHATE MANNOSYLTRANSFERASE SUBUNIT 1"/>
    <property type="match status" value="1"/>
</dbReference>
<dbReference type="Ensembl" id="ENSPSTT00000023161.1">
    <property type="protein sequence ID" value="ENSPSTP00000022054.1"/>
    <property type="gene ID" value="ENSPSTG00000016155.1"/>
</dbReference>
<feature type="compositionally biased region" description="Low complexity" evidence="10">
    <location>
        <begin position="122"/>
        <end position="140"/>
    </location>
</feature>
<dbReference type="GO" id="GO:0004582">
    <property type="term" value="F:dolichyl-phosphate beta-D-mannosyltransferase activity"/>
    <property type="evidence" value="ECO:0007669"/>
    <property type="project" value="UniProtKB-EC"/>
</dbReference>
<keyword evidence="5" id="KW-0328">Glycosyltransferase</keyword>
<dbReference type="GO" id="GO:0006488">
    <property type="term" value="P:dolichol-linked oligosaccharide biosynthetic process"/>
    <property type="evidence" value="ECO:0007669"/>
    <property type="project" value="TreeGrafter"/>
</dbReference>
<evidence type="ECO:0000256" key="5">
    <source>
        <dbReference type="ARBA" id="ARBA00022676"/>
    </source>
</evidence>
<dbReference type="InterPro" id="IPR039528">
    <property type="entry name" value="DPM1-like"/>
</dbReference>
<dbReference type="Gene3D" id="3.90.550.10">
    <property type="entry name" value="Spore Coat Polysaccharide Biosynthesis Protein SpsA, Chain A"/>
    <property type="match status" value="1"/>
</dbReference>